<dbReference type="Proteomes" id="UP000305929">
    <property type="component" value="Unassembled WGS sequence"/>
</dbReference>
<keyword evidence="2" id="KW-1185">Reference proteome</keyword>
<protein>
    <submittedName>
        <fullName evidence="1">Uncharacterized protein</fullName>
    </submittedName>
</protein>
<comment type="caution">
    <text evidence="1">The sequence shown here is derived from an EMBL/GenBank/DDBJ whole genome shotgun (WGS) entry which is preliminary data.</text>
</comment>
<name>A0A4U5WS44_STRLS</name>
<sequence>MAISESGSVCSSVNARVSDGTRDRFGSVLPAAASKTVEDVLFPGVDVRVEGVNDSSGILVVEAAPELPRAGPPCAQHVSTHLGRTTVGLAPGHHPAAGAPVLLRPQELFLHDLRRAGTGTVRALPPFQHRAGGLAAVDRDRARRPSCRTIIEEGAAQPEQRTVPLAVPPPRHWPIHEA</sequence>
<dbReference type="EMBL" id="SZNQ01000001">
    <property type="protein sequence ID" value="TKT03596.1"/>
    <property type="molecule type" value="Genomic_DNA"/>
</dbReference>
<reference evidence="1 2" key="1">
    <citation type="submission" date="2019-04" db="EMBL/GenBank/DDBJ databases">
        <title>Streptomyces lasaliensis sp. nov., an Actinomycete isolated from soil which produces the polyether antibiotic lasalocid.</title>
        <authorList>
            <person name="Erwin G."/>
            <person name="Haber C."/>
        </authorList>
    </citation>
    <scope>NUCLEOTIDE SEQUENCE [LARGE SCALE GENOMIC DNA]</scope>
    <source>
        <strain evidence="1 2">X-537</strain>
    </source>
</reference>
<evidence type="ECO:0000313" key="1">
    <source>
        <dbReference type="EMBL" id="TKT03596.1"/>
    </source>
</evidence>
<gene>
    <name evidence="1" type="ORF">E4U91_28305</name>
</gene>
<dbReference type="OrthoDB" id="3238779at2"/>
<evidence type="ECO:0000313" key="2">
    <source>
        <dbReference type="Proteomes" id="UP000305929"/>
    </source>
</evidence>
<proteinExistence type="predicted"/>
<organism evidence="1 2">
    <name type="scientific">Streptomyces lasalocidi</name>
    <name type="common">Streptomyces lasaliensis</name>
    <dbReference type="NCBI Taxonomy" id="324833"/>
    <lineage>
        <taxon>Bacteria</taxon>
        <taxon>Bacillati</taxon>
        <taxon>Actinomycetota</taxon>
        <taxon>Actinomycetes</taxon>
        <taxon>Kitasatosporales</taxon>
        <taxon>Streptomycetaceae</taxon>
        <taxon>Streptomyces</taxon>
    </lineage>
</organism>
<accession>A0A4U5WS44</accession>
<dbReference type="AlphaFoldDB" id="A0A4U5WS44"/>